<dbReference type="AlphaFoldDB" id="A0A1H6LA74"/>
<name>A0A1H6LA74_RUMFL</name>
<keyword evidence="1" id="KW-0472">Membrane</keyword>
<proteinExistence type="predicted"/>
<evidence type="ECO:0000313" key="3">
    <source>
        <dbReference type="Proteomes" id="UP000183190"/>
    </source>
</evidence>
<sequence length="126" mass="14667">MKNILHNVFLSIGLGTVIFVPMLIIDKGLNDTMVSVLIWFGASILYGLSFTLLKLKTKLRLPIHILSCFLLTLIVRCGYSYYSKGSIDFTRLFLITIPIFILVYMVMYFYMRYFGNINFRNNNNEE</sequence>
<feature type="transmembrane region" description="Helical" evidence="1">
    <location>
        <begin position="65"/>
        <end position="83"/>
    </location>
</feature>
<evidence type="ECO:0000313" key="2">
    <source>
        <dbReference type="EMBL" id="SEH81441.1"/>
    </source>
</evidence>
<keyword evidence="1" id="KW-1133">Transmembrane helix</keyword>
<dbReference type="RefSeq" id="WP_074718546.1">
    <property type="nucleotide sequence ID" value="NZ_FNWV01000014.1"/>
</dbReference>
<keyword evidence="1" id="KW-0812">Transmembrane</keyword>
<dbReference type="OrthoDB" id="1822692at2"/>
<dbReference type="EMBL" id="FNWV01000014">
    <property type="protein sequence ID" value="SEH81441.1"/>
    <property type="molecule type" value="Genomic_DNA"/>
</dbReference>
<feature type="transmembrane region" description="Helical" evidence="1">
    <location>
        <begin position="7"/>
        <end position="24"/>
    </location>
</feature>
<protein>
    <submittedName>
        <fullName evidence="2">Uncharacterized protein</fullName>
    </submittedName>
</protein>
<organism evidence="2 3">
    <name type="scientific">Ruminococcus flavefaciens</name>
    <dbReference type="NCBI Taxonomy" id="1265"/>
    <lineage>
        <taxon>Bacteria</taxon>
        <taxon>Bacillati</taxon>
        <taxon>Bacillota</taxon>
        <taxon>Clostridia</taxon>
        <taxon>Eubacteriales</taxon>
        <taxon>Oscillospiraceae</taxon>
        <taxon>Ruminococcus</taxon>
    </lineage>
</organism>
<accession>A0A1H6LA74</accession>
<gene>
    <name evidence="2" type="ORF">SAMN02910265_02844</name>
</gene>
<feature type="transmembrane region" description="Helical" evidence="1">
    <location>
        <begin position="36"/>
        <end position="53"/>
    </location>
</feature>
<dbReference type="Proteomes" id="UP000183190">
    <property type="component" value="Unassembled WGS sequence"/>
</dbReference>
<feature type="transmembrane region" description="Helical" evidence="1">
    <location>
        <begin position="89"/>
        <end position="110"/>
    </location>
</feature>
<reference evidence="2 3" key="1">
    <citation type="submission" date="2016-10" db="EMBL/GenBank/DDBJ databases">
        <authorList>
            <person name="de Groot N.N."/>
        </authorList>
    </citation>
    <scope>NUCLEOTIDE SEQUENCE [LARGE SCALE GENOMIC DNA]</scope>
    <source>
        <strain evidence="2 3">YAD2003</strain>
    </source>
</reference>
<evidence type="ECO:0000256" key="1">
    <source>
        <dbReference type="SAM" id="Phobius"/>
    </source>
</evidence>